<reference evidence="2 3" key="1">
    <citation type="journal article" date="2020" name="Front. Microbiol.">
        <title>Design of Bacterial Strain-Specific qPCR Assays Using NGS Data and Publicly Available Resources and Its Application to Track Biocontrol Strains.</title>
        <authorList>
            <person name="Hernandez I."/>
            <person name="Sant C."/>
            <person name="Martinez R."/>
            <person name="Fernandez C."/>
        </authorList>
    </citation>
    <scope>NUCLEOTIDE SEQUENCE [LARGE SCALE GENOMIC DNA]</scope>
    <source>
        <strain evidence="2 3">B24</strain>
    </source>
</reference>
<evidence type="ECO:0000313" key="2">
    <source>
        <dbReference type="EMBL" id="QMU97821.1"/>
    </source>
</evidence>
<dbReference type="RefSeq" id="WP_182252823.1">
    <property type="nucleotide sequence ID" value="NZ_CP043732.1"/>
</dbReference>
<evidence type="ECO:0000313" key="3">
    <source>
        <dbReference type="Proteomes" id="UP000515708"/>
    </source>
</evidence>
<name>A0A7D8ACP4_9MICO</name>
<feature type="region of interest" description="Disordered" evidence="1">
    <location>
        <begin position="93"/>
        <end position="161"/>
    </location>
</feature>
<organism evidence="2 3">
    <name type="scientific">Microbacterium esteraromaticum</name>
    <dbReference type="NCBI Taxonomy" id="57043"/>
    <lineage>
        <taxon>Bacteria</taxon>
        <taxon>Bacillati</taxon>
        <taxon>Actinomycetota</taxon>
        <taxon>Actinomycetes</taxon>
        <taxon>Micrococcales</taxon>
        <taxon>Microbacteriaceae</taxon>
        <taxon>Microbacterium</taxon>
    </lineage>
</organism>
<accession>A0A7D8ACP4</accession>
<evidence type="ECO:0000256" key="1">
    <source>
        <dbReference type="SAM" id="MobiDB-lite"/>
    </source>
</evidence>
<sequence>MAKDERLYMTFPIDFHRHPKVVRLPVEVRWTFVEMVAESRIADDDGIIPAEHAEFMWPKDHLDALVGSHPTRPLVVRDGDFYVLREYAKHQQTRAEREALATKRAEAGRKGGLAKSQASASSGLADGGKPKHSQSQSQSHKTSTYVTESQSLDNRARETTDELSAVQKSMAARAGLDVERISGKVRDQLGIDLSLVNALALGNHILSKRATSPDKPTGYVLSSITRNPAEIAKHLYDAGLT</sequence>
<gene>
    <name evidence="2" type="ORF">FVO59_11845</name>
</gene>
<feature type="compositionally biased region" description="Basic and acidic residues" evidence="1">
    <location>
        <begin position="93"/>
        <end position="109"/>
    </location>
</feature>
<dbReference type="Proteomes" id="UP000515708">
    <property type="component" value="Chromosome"/>
</dbReference>
<protein>
    <submittedName>
        <fullName evidence="2">Uncharacterized protein</fullName>
    </submittedName>
</protein>
<feature type="compositionally biased region" description="Low complexity" evidence="1">
    <location>
        <begin position="133"/>
        <end position="144"/>
    </location>
</feature>
<dbReference type="EMBL" id="CP043732">
    <property type="protein sequence ID" value="QMU97821.1"/>
    <property type="molecule type" value="Genomic_DNA"/>
</dbReference>
<dbReference type="AlphaFoldDB" id="A0A7D8ACP4"/>
<proteinExistence type="predicted"/>